<dbReference type="Gene3D" id="1.20.120.20">
    <property type="entry name" value="Apolipoprotein"/>
    <property type="match status" value="1"/>
</dbReference>
<dbReference type="EMBL" id="JAPCWZ010000001">
    <property type="protein sequence ID" value="KAK8880305.1"/>
    <property type="molecule type" value="Genomic_DNA"/>
</dbReference>
<dbReference type="Proteomes" id="UP001390339">
    <property type="component" value="Unassembled WGS sequence"/>
</dbReference>
<accession>A0ABR2JNB5</accession>
<comment type="caution">
    <text evidence="1">The sequence shown here is derived from an EMBL/GenBank/DDBJ whole genome shotgun (WGS) entry which is preliminary data.</text>
</comment>
<name>A0ABR2JNB5_9PEZI</name>
<sequence>MSMSGPALDMTKFSCCLLSLLLEDSAQEAAVATSRAVLRTTTEQATSTARHTAHGVAHTLGDAVDEATSTVGHTADGVAYSTHDTTDSVTDTANGIANATDKAADKVSSSVTDTYNKKWWDEWLTSYETIKKTTSIALGHRSAAAESHQGGREEDRLELHLDSVESAPSDSIYSDDPCSPSRNSLFLALIAFVLSSRISGSQDCPHPPFIQHLPQLWICLINIQGSTVRRATL</sequence>
<gene>
    <name evidence="1" type="ORF">PGQ11_001599</name>
</gene>
<protein>
    <submittedName>
        <fullName evidence="1">Uncharacterized protein</fullName>
    </submittedName>
</protein>
<proteinExistence type="predicted"/>
<evidence type="ECO:0000313" key="1">
    <source>
        <dbReference type="EMBL" id="KAK8880305.1"/>
    </source>
</evidence>
<organism evidence="1 2">
    <name type="scientific">Apiospora arundinis</name>
    <dbReference type="NCBI Taxonomy" id="335852"/>
    <lineage>
        <taxon>Eukaryota</taxon>
        <taxon>Fungi</taxon>
        <taxon>Dikarya</taxon>
        <taxon>Ascomycota</taxon>
        <taxon>Pezizomycotina</taxon>
        <taxon>Sordariomycetes</taxon>
        <taxon>Xylariomycetidae</taxon>
        <taxon>Amphisphaeriales</taxon>
        <taxon>Apiosporaceae</taxon>
        <taxon>Apiospora</taxon>
    </lineage>
</organism>
<reference evidence="1 2" key="1">
    <citation type="journal article" date="2024" name="IMA Fungus">
        <title>Apiospora arundinis, a panoply of carbohydrate-active enzymes and secondary metabolites.</title>
        <authorList>
            <person name="Sorensen T."/>
            <person name="Petersen C."/>
            <person name="Muurmann A.T."/>
            <person name="Christiansen J.V."/>
            <person name="Brundto M.L."/>
            <person name="Overgaard C.K."/>
            <person name="Boysen A.T."/>
            <person name="Wollenberg R.D."/>
            <person name="Larsen T.O."/>
            <person name="Sorensen J.L."/>
            <person name="Nielsen K.L."/>
            <person name="Sondergaard T.E."/>
        </authorList>
    </citation>
    <scope>NUCLEOTIDE SEQUENCE [LARGE SCALE GENOMIC DNA]</scope>
    <source>
        <strain evidence="1 2">AAU 773</strain>
    </source>
</reference>
<keyword evidence="2" id="KW-1185">Reference proteome</keyword>
<evidence type="ECO:0000313" key="2">
    <source>
        <dbReference type="Proteomes" id="UP001390339"/>
    </source>
</evidence>